<dbReference type="EMBL" id="CP003642">
    <property type="protein sequence ID" value="AFZ24713.1"/>
    <property type="molecule type" value="Genomic_DNA"/>
</dbReference>
<name>K9WWY6_9NOST</name>
<evidence type="ECO:0000313" key="1">
    <source>
        <dbReference type="EMBL" id="AFZ24713.1"/>
    </source>
</evidence>
<organism evidence="1 2">
    <name type="scientific">Cylindrospermum stagnale PCC 7417</name>
    <dbReference type="NCBI Taxonomy" id="56107"/>
    <lineage>
        <taxon>Bacteria</taxon>
        <taxon>Bacillati</taxon>
        <taxon>Cyanobacteriota</taxon>
        <taxon>Cyanophyceae</taxon>
        <taxon>Nostocales</taxon>
        <taxon>Nostocaceae</taxon>
        <taxon>Cylindrospermum</taxon>
    </lineage>
</organism>
<proteinExistence type="predicted"/>
<sequence>MARLFIWKHNFAEINWKHKHVKTAILSFHRQQQYFLSILPLMTRLLDLPLHLKLVSLAKQGFPDLNQFNSRVLYCT</sequence>
<dbReference type="HOGENOM" id="CLU_2648445_0_0_3"/>
<dbReference type="Proteomes" id="UP000010475">
    <property type="component" value="Chromosome"/>
</dbReference>
<dbReference type="STRING" id="56107.Cylst_2504"/>
<reference evidence="1 2" key="1">
    <citation type="submission" date="2012-06" db="EMBL/GenBank/DDBJ databases">
        <title>Finished chromosome of genome of Cylindrospermum stagnale PCC 7417.</title>
        <authorList>
            <consortium name="US DOE Joint Genome Institute"/>
            <person name="Gugger M."/>
            <person name="Coursin T."/>
            <person name="Rippka R."/>
            <person name="Tandeau De Marsac N."/>
            <person name="Huntemann M."/>
            <person name="Wei C.-L."/>
            <person name="Han J."/>
            <person name="Detter J.C."/>
            <person name="Han C."/>
            <person name="Tapia R."/>
            <person name="Chen A."/>
            <person name="Kyrpides N."/>
            <person name="Mavromatis K."/>
            <person name="Markowitz V."/>
            <person name="Szeto E."/>
            <person name="Ivanova N."/>
            <person name="Pagani I."/>
            <person name="Pati A."/>
            <person name="Goodwin L."/>
            <person name="Nordberg H.P."/>
            <person name="Cantor M.N."/>
            <person name="Hua S.X."/>
            <person name="Woyke T."/>
            <person name="Kerfeld C.A."/>
        </authorList>
    </citation>
    <scope>NUCLEOTIDE SEQUENCE [LARGE SCALE GENOMIC DNA]</scope>
    <source>
        <strain evidence="1 2">PCC 7417</strain>
    </source>
</reference>
<dbReference type="AlphaFoldDB" id="K9WWY6"/>
<gene>
    <name evidence="1" type="ORF">Cylst_2504</name>
</gene>
<accession>K9WWY6</accession>
<keyword evidence="2" id="KW-1185">Reference proteome</keyword>
<dbReference type="KEGG" id="csg:Cylst_2504"/>
<evidence type="ECO:0000313" key="2">
    <source>
        <dbReference type="Proteomes" id="UP000010475"/>
    </source>
</evidence>
<protein>
    <submittedName>
        <fullName evidence="1">Uncharacterized protein</fullName>
    </submittedName>
</protein>